<evidence type="ECO:0000256" key="1">
    <source>
        <dbReference type="PROSITE-ProRule" id="PRU00473"/>
    </source>
</evidence>
<feature type="region of interest" description="Disordered" evidence="2">
    <location>
        <begin position="151"/>
        <end position="185"/>
    </location>
</feature>
<evidence type="ECO:0000259" key="3">
    <source>
        <dbReference type="PROSITE" id="PS51123"/>
    </source>
</evidence>
<organism evidence="4 5">
    <name type="scientific">Sneathiella marina</name>
    <dbReference type="NCBI Taxonomy" id="2950108"/>
    <lineage>
        <taxon>Bacteria</taxon>
        <taxon>Pseudomonadati</taxon>
        <taxon>Pseudomonadota</taxon>
        <taxon>Alphaproteobacteria</taxon>
        <taxon>Sneathiellales</taxon>
        <taxon>Sneathiellaceae</taxon>
        <taxon>Sneathiella</taxon>
    </lineage>
</organism>
<evidence type="ECO:0000313" key="4">
    <source>
        <dbReference type="EMBL" id="USG60035.1"/>
    </source>
</evidence>
<dbReference type="SUPFAM" id="SSF103088">
    <property type="entry name" value="OmpA-like"/>
    <property type="match status" value="1"/>
</dbReference>
<protein>
    <submittedName>
        <fullName evidence="4">OmpA family protein</fullName>
    </submittedName>
</protein>
<dbReference type="Gene3D" id="3.30.1330.60">
    <property type="entry name" value="OmpA-like domain"/>
    <property type="match status" value="1"/>
</dbReference>
<dbReference type="PROSITE" id="PS51123">
    <property type="entry name" value="OMPA_2"/>
    <property type="match status" value="1"/>
</dbReference>
<dbReference type="InterPro" id="IPR050330">
    <property type="entry name" value="Bact_OuterMem_StrucFunc"/>
</dbReference>
<accession>A0ABY4VYM7</accession>
<keyword evidence="5" id="KW-1185">Reference proteome</keyword>
<dbReference type="CDD" id="cd07185">
    <property type="entry name" value="OmpA_C-like"/>
    <property type="match status" value="1"/>
</dbReference>
<dbReference type="InterPro" id="IPR036737">
    <property type="entry name" value="OmpA-like_sf"/>
</dbReference>
<dbReference type="Pfam" id="PF00691">
    <property type="entry name" value="OmpA"/>
    <property type="match status" value="1"/>
</dbReference>
<reference evidence="4" key="1">
    <citation type="submission" date="2022-06" db="EMBL/GenBank/DDBJ databases">
        <title>Sneathiella actinostolidae sp. nov., isolated from a sea anemonein the Western Pacific Ocean.</title>
        <authorList>
            <person name="Wei M.J."/>
        </authorList>
    </citation>
    <scope>NUCLEOTIDE SEQUENCE</scope>
    <source>
        <strain evidence="4">PHK-P5</strain>
    </source>
</reference>
<feature type="domain" description="OmpA-like" evidence="3">
    <location>
        <begin position="253"/>
        <end position="374"/>
    </location>
</feature>
<sequence length="374" mass="39280">MDELVTIPVKPNSRFLKRAAGLLFVASFLTVAGCSTDGEEESAEYPTLSTVPSDSGAATAVAEAQEIQEGLRADRENARYTDEALRADTSLGTPLQTPEPKEEVDVAVEETKIEVVAPQETTTVTETVTTVTEEPTAEGAAIAATAATAATVASTSESSDEETTPVSSAENSEPAVVATSQTPSPVATTIVSSQGVERVFEEQLAASSATSVVGAENSKFDNASTADQSSSESSAVALQNPVEDGGRTITNYAASDGTTPVEIIFFQQGSNRIGRNDKQKLRKIAETQLRSGGVLKVVGHASSRTRELPLDEHMLVNLNASQRRATAVAQTFLDLGVAGDNMIVESVSDSVPLSVEAMPSEEAKNRRVEIFLLN</sequence>
<dbReference type="PANTHER" id="PTHR30329:SF21">
    <property type="entry name" value="LIPOPROTEIN YIAD-RELATED"/>
    <property type="match status" value="1"/>
</dbReference>
<dbReference type="PANTHER" id="PTHR30329">
    <property type="entry name" value="STATOR ELEMENT OF FLAGELLAR MOTOR COMPLEX"/>
    <property type="match status" value="1"/>
</dbReference>
<name>A0ABY4VYM7_9PROT</name>
<proteinExistence type="predicted"/>
<gene>
    <name evidence="4" type="ORF">NBZ79_12695</name>
</gene>
<dbReference type="Proteomes" id="UP001056291">
    <property type="component" value="Chromosome"/>
</dbReference>
<dbReference type="EMBL" id="CP098747">
    <property type="protein sequence ID" value="USG60035.1"/>
    <property type="molecule type" value="Genomic_DNA"/>
</dbReference>
<evidence type="ECO:0000313" key="5">
    <source>
        <dbReference type="Proteomes" id="UP001056291"/>
    </source>
</evidence>
<dbReference type="InterPro" id="IPR006665">
    <property type="entry name" value="OmpA-like"/>
</dbReference>
<keyword evidence="1" id="KW-0472">Membrane</keyword>
<evidence type="ECO:0000256" key="2">
    <source>
        <dbReference type="SAM" id="MobiDB-lite"/>
    </source>
</evidence>
<dbReference type="RefSeq" id="WP_251932842.1">
    <property type="nucleotide sequence ID" value="NZ_CP098747.1"/>
</dbReference>